<dbReference type="SUPFAM" id="SSF55797">
    <property type="entry name" value="PR-1-like"/>
    <property type="match status" value="1"/>
</dbReference>
<protein>
    <submittedName>
        <fullName evidence="3">Serine protease</fullName>
    </submittedName>
</protein>
<accession>A0A923ECE4</accession>
<dbReference type="Gene3D" id="3.40.33.10">
    <property type="entry name" value="CAP"/>
    <property type="match status" value="1"/>
</dbReference>
<dbReference type="InterPro" id="IPR014258">
    <property type="entry name" value="CAP_domain_YkwD-like"/>
</dbReference>
<reference evidence="3 4" key="1">
    <citation type="submission" date="2020-04" db="EMBL/GenBank/DDBJ databases">
        <title>Genomic insights into acetone-butanol-ethanol (ABE) fermentation by sequencing solventogenic clostridia strains.</title>
        <authorList>
            <person name="Brown S."/>
        </authorList>
    </citation>
    <scope>NUCLEOTIDE SEQUENCE [LARGE SCALE GENOMIC DNA]</scope>
    <source>
        <strain evidence="3 4">DJ011</strain>
    </source>
</reference>
<evidence type="ECO:0000256" key="1">
    <source>
        <dbReference type="SAM" id="MobiDB-lite"/>
    </source>
</evidence>
<dbReference type="Proteomes" id="UP000563151">
    <property type="component" value="Unassembled WGS sequence"/>
</dbReference>
<keyword evidence="3" id="KW-0645">Protease</keyword>
<feature type="region of interest" description="Disordered" evidence="1">
    <location>
        <begin position="102"/>
        <end position="131"/>
    </location>
</feature>
<evidence type="ECO:0000313" key="3">
    <source>
        <dbReference type="EMBL" id="MBC2397895.1"/>
    </source>
</evidence>
<comment type="caution">
    <text evidence="3">The sequence shown here is derived from an EMBL/GenBank/DDBJ whole genome shotgun (WGS) entry which is preliminary data.</text>
</comment>
<dbReference type="PANTHER" id="PTHR31157:SF1">
    <property type="entry name" value="SCP DOMAIN-CONTAINING PROTEIN"/>
    <property type="match status" value="1"/>
</dbReference>
<dbReference type="AlphaFoldDB" id="A0A923ECE4"/>
<name>A0A923ECE4_CLOTT</name>
<gene>
    <name evidence="3" type="ORF">HGG79_08920</name>
</gene>
<proteinExistence type="predicted"/>
<sequence>MSSIFVTSCGQQQTKQQQQNKKAIGGVESSVTKMGDIEKVKIAVDKASIRSGCSDNTSVLQTSYKDNTLDVVSQVADWYAVKLPNNNIGFVPKDQCKPIVVEDKKPTTTPETTGTTPEGTTTPKTPSTKTNATTLTDSEKQMIKLVNDARAQNNVPPLEVDMQLTNVARIKCQDMIDNNYFSHNSPKYGSPFDMIKSFGVKFVQAGENIAGNQSVENAHNSLMNSPGHRQNILNPNYTHIGIGIKAGGPYSNMFSQMFISKPK</sequence>
<feature type="compositionally biased region" description="Low complexity" evidence="1">
    <location>
        <begin position="107"/>
        <end position="131"/>
    </location>
</feature>
<dbReference type="CDD" id="cd05379">
    <property type="entry name" value="CAP_bacterial"/>
    <property type="match status" value="1"/>
</dbReference>
<evidence type="ECO:0000313" key="4">
    <source>
        <dbReference type="Proteomes" id="UP000563151"/>
    </source>
</evidence>
<dbReference type="Pfam" id="PF00188">
    <property type="entry name" value="CAP"/>
    <property type="match status" value="1"/>
</dbReference>
<dbReference type="GO" id="GO:0006508">
    <property type="term" value="P:proteolysis"/>
    <property type="evidence" value="ECO:0007669"/>
    <property type="project" value="UniProtKB-KW"/>
</dbReference>
<dbReference type="GO" id="GO:0008233">
    <property type="term" value="F:peptidase activity"/>
    <property type="evidence" value="ECO:0007669"/>
    <property type="project" value="UniProtKB-KW"/>
</dbReference>
<dbReference type="NCBIfam" id="TIGR02909">
    <property type="entry name" value="spore_YkwD"/>
    <property type="match status" value="1"/>
</dbReference>
<dbReference type="EMBL" id="JAAZWO010000008">
    <property type="protein sequence ID" value="MBC2397895.1"/>
    <property type="molecule type" value="Genomic_DNA"/>
</dbReference>
<dbReference type="InterPro" id="IPR035940">
    <property type="entry name" value="CAP_sf"/>
</dbReference>
<organism evidence="3 4">
    <name type="scientific">Clostridium tetanomorphum</name>
    <dbReference type="NCBI Taxonomy" id="1553"/>
    <lineage>
        <taxon>Bacteria</taxon>
        <taxon>Bacillati</taxon>
        <taxon>Bacillota</taxon>
        <taxon>Clostridia</taxon>
        <taxon>Eubacteriales</taxon>
        <taxon>Clostridiaceae</taxon>
        <taxon>Clostridium</taxon>
    </lineage>
</organism>
<dbReference type="InterPro" id="IPR014044">
    <property type="entry name" value="CAP_dom"/>
</dbReference>
<evidence type="ECO:0000259" key="2">
    <source>
        <dbReference type="Pfam" id="PF00188"/>
    </source>
</evidence>
<keyword evidence="3" id="KW-0378">Hydrolase</keyword>
<dbReference type="PANTHER" id="PTHR31157">
    <property type="entry name" value="SCP DOMAIN-CONTAINING PROTEIN"/>
    <property type="match status" value="1"/>
</dbReference>
<keyword evidence="4" id="KW-1185">Reference proteome</keyword>
<feature type="domain" description="SCP" evidence="2">
    <location>
        <begin position="144"/>
        <end position="257"/>
    </location>
</feature>